<reference evidence="3" key="1">
    <citation type="submission" date="2019-04" db="EMBL/GenBank/DDBJ databases">
        <title>Friends and foes A comparative genomics study of 23 Aspergillus species from section Flavi.</title>
        <authorList>
            <consortium name="DOE Joint Genome Institute"/>
            <person name="Kjaerbolling I."/>
            <person name="Vesth T."/>
            <person name="Frisvad J.C."/>
            <person name="Nybo J.L."/>
            <person name="Theobald S."/>
            <person name="Kildgaard S."/>
            <person name="Isbrandt T."/>
            <person name="Kuo A."/>
            <person name="Sato A."/>
            <person name="Lyhne E.K."/>
            <person name="Kogle M.E."/>
            <person name="Wiebenga A."/>
            <person name="Kun R.S."/>
            <person name="Lubbers R.J."/>
            <person name="Makela M.R."/>
            <person name="Barry K."/>
            <person name="Chovatia M."/>
            <person name="Clum A."/>
            <person name="Daum C."/>
            <person name="Haridas S."/>
            <person name="He G."/>
            <person name="LaButti K."/>
            <person name="Lipzen A."/>
            <person name="Mondo S."/>
            <person name="Riley R."/>
            <person name="Salamov A."/>
            <person name="Simmons B.A."/>
            <person name="Magnuson J.K."/>
            <person name="Henrissat B."/>
            <person name="Mortensen U.H."/>
            <person name="Larsen T.O."/>
            <person name="Devries R.P."/>
            <person name="Grigoriev I.V."/>
            <person name="Machida M."/>
            <person name="Baker S.E."/>
            <person name="Andersen M.R."/>
        </authorList>
    </citation>
    <scope>NUCLEOTIDE SEQUENCE [LARGE SCALE GENOMIC DNA]</scope>
    <source>
        <strain evidence="3">CBS 121.62</strain>
    </source>
</reference>
<dbReference type="Proteomes" id="UP000325434">
    <property type="component" value="Unassembled WGS sequence"/>
</dbReference>
<dbReference type="VEuPathDB" id="FungiDB:AFLA_002465"/>
<evidence type="ECO:0000313" key="3">
    <source>
        <dbReference type="EMBL" id="KAB8248727.1"/>
    </source>
</evidence>
<dbReference type="EMBL" id="ML734577">
    <property type="protein sequence ID" value="KAB8248727.1"/>
    <property type="molecule type" value="Genomic_DNA"/>
</dbReference>
<feature type="compositionally biased region" description="Low complexity" evidence="1">
    <location>
        <begin position="54"/>
        <end position="64"/>
    </location>
</feature>
<dbReference type="VEuPathDB" id="FungiDB:F9C07_2197763"/>
<feature type="compositionally biased region" description="Low complexity" evidence="1">
    <location>
        <begin position="32"/>
        <end position="42"/>
    </location>
</feature>
<feature type="chain" id="PRO_5024971974" evidence="2">
    <location>
        <begin position="24"/>
        <end position="425"/>
    </location>
</feature>
<organism evidence="3">
    <name type="scientific">Aspergillus flavus</name>
    <dbReference type="NCBI Taxonomy" id="5059"/>
    <lineage>
        <taxon>Eukaryota</taxon>
        <taxon>Fungi</taxon>
        <taxon>Dikarya</taxon>
        <taxon>Ascomycota</taxon>
        <taxon>Pezizomycotina</taxon>
        <taxon>Eurotiomycetes</taxon>
        <taxon>Eurotiomycetidae</taxon>
        <taxon>Eurotiales</taxon>
        <taxon>Aspergillaceae</taxon>
        <taxon>Aspergillus</taxon>
        <taxon>Aspergillus subgen. Circumdati</taxon>
    </lineage>
</organism>
<protein>
    <submittedName>
        <fullName evidence="3">Uncharacterized protein</fullName>
    </submittedName>
</protein>
<evidence type="ECO:0000256" key="1">
    <source>
        <dbReference type="SAM" id="MobiDB-lite"/>
    </source>
</evidence>
<feature type="region of interest" description="Disordered" evidence="1">
    <location>
        <begin position="30"/>
        <end position="64"/>
    </location>
</feature>
<evidence type="ECO:0000256" key="2">
    <source>
        <dbReference type="SAM" id="SignalP"/>
    </source>
</evidence>
<gene>
    <name evidence="3" type="ORF">BDV35DRAFT_378714</name>
</gene>
<feature type="signal peptide" evidence="2">
    <location>
        <begin position="1"/>
        <end position="23"/>
    </location>
</feature>
<name>A0A5N6H3K8_ASPFL</name>
<keyword evidence="2" id="KW-0732">Signal</keyword>
<dbReference type="AlphaFoldDB" id="A0A5N6H3K8"/>
<sequence>MISHVFFAWYLLLLSIFDGGVVARRGGGGNYDSGSNSDSSSDGDSDNGSGGGDDSSSPSGCGSGASNALSNTYLVPRHAWNWTSQSGAYSTDSPTIYDGSYFQGEGYLSYNITNGNKCQSTKQLRLLGYAWIGPQPPYPAGSENPFIIGFKAWESTKAVSEIHTSYTQIIWEGDSCASEPDLFGIVTTRGSASRTEASDTMIMNVSTSPAAPGAVDFNASTVTDLSPRISDSEGLFRLRAQSCASHDTDMRWPATTVMQGSVTNTTLGLEFSGSVDMNSTQYQFYAGRDENLKVNFTVTFSGQFDSVNSTHALNVQQANQSLAWVPNSAVNILPGSWGYILAGAVGIQILGLNIWDHSPRDCAQHKNVHGSYYIYPSKSYVIKLRRLHLQPLALDPGLDLCNMVGRVDNQSSFKTGPSAKCELLA</sequence>
<accession>A0A5N6H3K8</accession>
<proteinExistence type="predicted"/>